<gene>
    <name evidence="1" type="ORF">GCK32_013261</name>
</gene>
<dbReference type="EMBL" id="WIXE01001322">
    <property type="protein sequence ID" value="KAK5985812.1"/>
    <property type="molecule type" value="Genomic_DNA"/>
</dbReference>
<comment type="caution">
    <text evidence="1">The sequence shown here is derived from an EMBL/GenBank/DDBJ whole genome shotgun (WGS) entry which is preliminary data.</text>
</comment>
<dbReference type="AlphaFoldDB" id="A0AAN8G271"/>
<name>A0AAN8G271_TRICO</name>
<sequence length="77" mass="8629">MVLAMILYGMKLHYRVKLADELDKIRQVKEPARIYYVEAGSGAQRIVPPPLSPPITDHQVYNPAGEVLVDDARRAAI</sequence>
<organism evidence="1 2">
    <name type="scientific">Trichostrongylus colubriformis</name>
    <name type="common">Black scour worm</name>
    <dbReference type="NCBI Taxonomy" id="6319"/>
    <lineage>
        <taxon>Eukaryota</taxon>
        <taxon>Metazoa</taxon>
        <taxon>Ecdysozoa</taxon>
        <taxon>Nematoda</taxon>
        <taxon>Chromadorea</taxon>
        <taxon>Rhabditida</taxon>
        <taxon>Rhabditina</taxon>
        <taxon>Rhabditomorpha</taxon>
        <taxon>Strongyloidea</taxon>
        <taxon>Trichostrongylidae</taxon>
        <taxon>Trichostrongylus</taxon>
    </lineage>
</organism>
<proteinExistence type="predicted"/>
<protein>
    <submittedName>
        <fullName evidence="1">Uncharacterized protein</fullName>
    </submittedName>
</protein>
<reference evidence="1 2" key="1">
    <citation type="submission" date="2019-10" db="EMBL/GenBank/DDBJ databases">
        <title>Assembly and Annotation for the nematode Trichostrongylus colubriformis.</title>
        <authorList>
            <person name="Martin J."/>
        </authorList>
    </citation>
    <scope>NUCLEOTIDE SEQUENCE [LARGE SCALE GENOMIC DNA]</scope>
    <source>
        <strain evidence="1">G859</strain>
        <tissue evidence="1">Whole worm</tissue>
    </source>
</reference>
<dbReference type="Proteomes" id="UP001331761">
    <property type="component" value="Unassembled WGS sequence"/>
</dbReference>
<accession>A0AAN8G271</accession>
<evidence type="ECO:0000313" key="1">
    <source>
        <dbReference type="EMBL" id="KAK5985812.1"/>
    </source>
</evidence>
<keyword evidence="2" id="KW-1185">Reference proteome</keyword>
<evidence type="ECO:0000313" key="2">
    <source>
        <dbReference type="Proteomes" id="UP001331761"/>
    </source>
</evidence>